<evidence type="ECO:0000313" key="1">
    <source>
        <dbReference type="EMBL" id="EXZ71539.1"/>
    </source>
</evidence>
<dbReference type="Proteomes" id="UP000020938">
    <property type="component" value="Unassembled WGS sequence"/>
</dbReference>
<name>A0A016CJG5_BACFG</name>
<comment type="caution">
    <text evidence="1">The sequence shown here is derived from an EMBL/GenBank/DDBJ whole genome shotgun (WGS) entry which is preliminary data.</text>
</comment>
<reference evidence="1 2" key="1">
    <citation type="submission" date="2014-02" db="EMBL/GenBank/DDBJ databases">
        <authorList>
            <person name="Sears C."/>
            <person name="Carroll K."/>
            <person name="Sack B.R."/>
            <person name="Qadri F."/>
            <person name="Myers L.L."/>
            <person name="Chung G.-T."/>
            <person name="Escheverria P."/>
            <person name="Fraser C.M."/>
            <person name="Sadzewicz L."/>
            <person name="Shefchek K.A."/>
            <person name="Tallon L."/>
            <person name="Das S.P."/>
            <person name="Daugherty S."/>
            <person name="Mongodin E.F."/>
        </authorList>
    </citation>
    <scope>NUCLEOTIDE SEQUENCE [LARGE SCALE GENOMIC DNA]</scope>
    <source>
        <strain evidence="1 2">3976T8</strain>
    </source>
</reference>
<sequence>MNQWSGFILSECFEINLSERKEIIPESPGMCFFRPRQILLRNKQI</sequence>
<organism evidence="1 2">
    <name type="scientific">Bacteroides fragilis str. 3976T8</name>
    <dbReference type="NCBI Taxonomy" id="1339314"/>
    <lineage>
        <taxon>Bacteria</taxon>
        <taxon>Pseudomonadati</taxon>
        <taxon>Bacteroidota</taxon>
        <taxon>Bacteroidia</taxon>
        <taxon>Bacteroidales</taxon>
        <taxon>Bacteroidaceae</taxon>
        <taxon>Bacteroides</taxon>
    </lineage>
</organism>
<proteinExistence type="predicted"/>
<dbReference type="EMBL" id="JGDS01000066">
    <property type="protein sequence ID" value="EXZ71539.1"/>
    <property type="molecule type" value="Genomic_DNA"/>
</dbReference>
<dbReference type="AlphaFoldDB" id="A0A016CJG5"/>
<gene>
    <name evidence="1" type="ORF">M123_4156</name>
</gene>
<accession>A0A016CJG5</accession>
<evidence type="ECO:0000313" key="2">
    <source>
        <dbReference type="Proteomes" id="UP000020938"/>
    </source>
</evidence>
<protein>
    <submittedName>
        <fullName evidence="1">Uncharacterized protein</fullName>
    </submittedName>
</protein>